<evidence type="ECO:0000256" key="1">
    <source>
        <dbReference type="SAM" id="MobiDB-lite"/>
    </source>
</evidence>
<feature type="compositionally biased region" description="Pro residues" evidence="1">
    <location>
        <begin position="37"/>
        <end position="48"/>
    </location>
</feature>
<accession>A0A0A8YFZ7</accession>
<organism evidence="2">
    <name type="scientific">Arundo donax</name>
    <name type="common">Giant reed</name>
    <name type="synonym">Donax arundinaceus</name>
    <dbReference type="NCBI Taxonomy" id="35708"/>
    <lineage>
        <taxon>Eukaryota</taxon>
        <taxon>Viridiplantae</taxon>
        <taxon>Streptophyta</taxon>
        <taxon>Embryophyta</taxon>
        <taxon>Tracheophyta</taxon>
        <taxon>Spermatophyta</taxon>
        <taxon>Magnoliopsida</taxon>
        <taxon>Liliopsida</taxon>
        <taxon>Poales</taxon>
        <taxon>Poaceae</taxon>
        <taxon>PACMAD clade</taxon>
        <taxon>Arundinoideae</taxon>
        <taxon>Arundineae</taxon>
        <taxon>Arundo</taxon>
    </lineage>
</organism>
<proteinExistence type="predicted"/>
<reference evidence="2" key="1">
    <citation type="submission" date="2014-09" db="EMBL/GenBank/DDBJ databases">
        <authorList>
            <person name="Magalhaes I.L.F."/>
            <person name="Oliveira U."/>
            <person name="Santos F.R."/>
            <person name="Vidigal T.H.D.A."/>
            <person name="Brescovit A.D."/>
            <person name="Santos A.J."/>
        </authorList>
    </citation>
    <scope>NUCLEOTIDE SEQUENCE</scope>
    <source>
        <tissue evidence="2">Shoot tissue taken approximately 20 cm above the soil surface</tissue>
    </source>
</reference>
<name>A0A0A8YFZ7_ARUDO</name>
<protein>
    <submittedName>
        <fullName evidence="2">Uncharacterized protein</fullName>
    </submittedName>
</protein>
<feature type="region of interest" description="Disordered" evidence="1">
    <location>
        <begin position="1"/>
        <end position="57"/>
    </location>
</feature>
<sequence>MDAGGGHHPRLLHPGARPRQLEVRAHQHRPHALQQELPPPLDQLPPPRHQARQLHPP</sequence>
<evidence type="ECO:0000313" key="2">
    <source>
        <dbReference type="EMBL" id="JAD25194.1"/>
    </source>
</evidence>
<dbReference type="EMBL" id="GBRH01272701">
    <property type="protein sequence ID" value="JAD25194.1"/>
    <property type="molecule type" value="Transcribed_RNA"/>
</dbReference>
<reference evidence="2" key="2">
    <citation type="journal article" date="2015" name="Data Brief">
        <title>Shoot transcriptome of the giant reed, Arundo donax.</title>
        <authorList>
            <person name="Barrero R.A."/>
            <person name="Guerrero F.D."/>
            <person name="Moolhuijzen P."/>
            <person name="Goolsby J.A."/>
            <person name="Tidwell J."/>
            <person name="Bellgard S.E."/>
            <person name="Bellgard M.I."/>
        </authorList>
    </citation>
    <scope>NUCLEOTIDE SEQUENCE</scope>
    <source>
        <tissue evidence="2">Shoot tissue taken approximately 20 cm above the soil surface</tissue>
    </source>
</reference>
<dbReference type="AlphaFoldDB" id="A0A0A8YFZ7"/>